<sequence length="124" mass="14612">MIKVNKQSKPNAIMKGTSFPSYLCISCEKGVRLLRADLYLVLTHPRHVLFPKIHLVSNLARNSKWIFDSSFRFYNFLRDALFFHEHESKSRQRDLHHDFFLLLLAFSTIDSEGENDVSRSPNWK</sequence>
<dbReference type="AlphaFoldDB" id="A0AAV4WQA5"/>
<evidence type="ECO:0000313" key="1">
    <source>
        <dbReference type="EMBL" id="GIY84686.1"/>
    </source>
</evidence>
<dbReference type="EMBL" id="BPLR01016544">
    <property type="protein sequence ID" value="GIY84686.1"/>
    <property type="molecule type" value="Genomic_DNA"/>
</dbReference>
<protein>
    <submittedName>
        <fullName evidence="1">Uncharacterized protein</fullName>
    </submittedName>
</protein>
<dbReference type="Proteomes" id="UP001054945">
    <property type="component" value="Unassembled WGS sequence"/>
</dbReference>
<comment type="caution">
    <text evidence="1">The sequence shown here is derived from an EMBL/GenBank/DDBJ whole genome shotgun (WGS) entry which is preliminary data.</text>
</comment>
<keyword evidence="2" id="KW-1185">Reference proteome</keyword>
<name>A0AAV4WQA5_CAEEX</name>
<evidence type="ECO:0000313" key="2">
    <source>
        <dbReference type="Proteomes" id="UP001054945"/>
    </source>
</evidence>
<organism evidence="1 2">
    <name type="scientific">Caerostris extrusa</name>
    <name type="common">Bark spider</name>
    <name type="synonym">Caerostris bankana</name>
    <dbReference type="NCBI Taxonomy" id="172846"/>
    <lineage>
        <taxon>Eukaryota</taxon>
        <taxon>Metazoa</taxon>
        <taxon>Ecdysozoa</taxon>
        <taxon>Arthropoda</taxon>
        <taxon>Chelicerata</taxon>
        <taxon>Arachnida</taxon>
        <taxon>Araneae</taxon>
        <taxon>Araneomorphae</taxon>
        <taxon>Entelegynae</taxon>
        <taxon>Araneoidea</taxon>
        <taxon>Araneidae</taxon>
        <taxon>Caerostris</taxon>
    </lineage>
</organism>
<reference evidence="1 2" key="1">
    <citation type="submission" date="2021-06" db="EMBL/GenBank/DDBJ databases">
        <title>Caerostris extrusa draft genome.</title>
        <authorList>
            <person name="Kono N."/>
            <person name="Arakawa K."/>
        </authorList>
    </citation>
    <scope>NUCLEOTIDE SEQUENCE [LARGE SCALE GENOMIC DNA]</scope>
</reference>
<accession>A0AAV4WQA5</accession>
<gene>
    <name evidence="1" type="ORF">CEXT_233331</name>
</gene>
<proteinExistence type="predicted"/>